<feature type="chain" id="PRO_5021492324" description="Secreted protein" evidence="2">
    <location>
        <begin position="23"/>
        <end position="119"/>
    </location>
</feature>
<feature type="signal peptide" evidence="2">
    <location>
        <begin position="1"/>
        <end position="22"/>
    </location>
</feature>
<organism evidence="3 4">
    <name type="scientific">Streptomyces gardneri</name>
    <dbReference type="NCBI Taxonomy" id="66892"/>
    <lineage>
        <taxon>Bacteria</taxon>
        <taxon>Bacillati</taxon>
        <taxon>Actinomycetota</taxon>
        <taxon>Actinomycetes</taxon>
        <taxon>Kitasatosporales</taxon>
        <taxon>Streptomycetaceae</taxon>
        <taxon>Streptomyces</taxon>
    </lineage>
</organism>
<comment type="caution">
    <text evidence="3">The sequence shown here is derived from an EMBL/GenBank/DDBJ whole genome shotgun (WGS) entry which is preliminary data.</text>
</comment>
<proteinExistence type="predicted"/>
<protein>
    <recommendedName>
        <fullName evidence="5">Secreted protein</fullName>
    </recommendedName>
</protein>
<evidence type="ECO:0000313" key="3">
    <source>
        <dbReference type="EMBL" id="GEB57281.1"/>
    </source>
</evidence>
<dbReference type="AlphaFoldDB" id="A0A4Y3RHK2"/>
<evidence type="ECO:0000256" key="2">
    <source>
        <dbReference type="SAM" id="SignalP"/>
    </source>
</evidence>
<keyword evidence="4" id="KW-1185">Reference proteome</keyword>
<evidence type="ECO:0000313" key="4">
    <source>
        <dbReference type="Proteomes" id="UP000315226"/>
    </source>
</evidence>
<feature type="region of interest" description="Disordered" evidence="1">
    <location>
        <begin position="51"/>
        <end position="75"/>
    </location>
</feature>
<keyword evidence="2" id="KW-0732">Signal</keyword>
<accession>A0A4Y3RHK2</accession>
<dbReference type="Proteomes" id="UP000315226">
    <property type="component" value="Unassembled WGS sequence"/>
</dbReference>
<evidence type="ECO:0008006" key="5">
    <source>
        <dbReference type="Google" id="ProtNLM"/>
    </source>
</evidence>
<evidence type="ECO:0000256" key="1">
    <source>
        <dbReference type="SAM" id="MobiDB-lite"/>
    </source>
</evidence>
<gene>
    <name evidence="3" type="ORF">SGA01_28860</name>
</gene>
<name>A0A4Y3RHK2_9ACTN</name>
<feature type="compositionally biased region" description="Basic and acidic residues" evidence="1">
    <location>
        <begin position="53"/>
        <end position="64"/>
    </location>
</feature>
<reference evidence="3 4" key="1">
    <citation type="submission" date="2019-06" db="EMBL/GenBank/DDBJ databases">
        <title>Whole genome shotgun sequence of Streptomyces gardneri NBRC 12865.</title>
        <authorList>
            <person name="Hosoyama A."/>
            <person name="Uohara A."/>
            <person name="Ohji S."/>
            <person name="Ichikawa N."/>
        </authorList>
    </citation>
    <scope>NUCLEOTIDE SEQUENCE [LARGE SCALE GENOMIC DNA]</scope>
    <source>
        <strain evidence="3 4">NBRC 12865</strain>
    </source>
</reference>
<sequence>MLRRFIPAPLVYVGFRIPIARAACCTDSVPSALRMGAWPTGAPAPLGVVASDRPVEGRSSDVRPAEPGARWPRIRWEPAPGMAHRPAERHPPSQLIAAADDHLREGRHRRGGAGWGGMR</sequence>
<dbReference type="EMBL" id="BJMN01000016">
    <property type="protein sequence ID" value="GEB57281.1"/>
    <property type="molecule type" value="Genomic_DNA"/>
</dbReference>